<dbReference type="PANTHER" id="PTHR42948">
    <property type="entry name" value="TRANSPORTER"/>
    <property type="match status" value="1"/>
</dbReference>
<feature type="transmembrane region" description="Helical" evidence="7">
    <location>
        <begin position="85"/>
        <end position="112"/>
    </location>
</feature>
<evidence type="ECO:0000313" key="10">
    <source>
        <dbReference type="Proteomes" id="UP000255108"/>
    </source>
</evidence>
<feature type="transmembrane region" description="Helical" evidence="7">
    <location>
        <begin position="142"/>
        <end position="161"/>
    </location>
</feature>
<dbReference type="AlphaFoldDB" id="A0A377SZT6"/>
<evidence type="ECO:0000256" key="3">
    <source>
        <dbReference type="ARBA" id="ARBA00022692"/>
    </source>
</evidence>
<name>A0A377SZT6_9NEIS</name>
<feature type="transmembrane region" description="Helical" evidence="7">
    <location>
        <begin position="214"/>
        <end position="237"/>
    </location>
</feature>
<feature type="transmembrane region" description="Helical" evidence="7">
    <location>
        <begin position="301"/>
        <end position="329"/>
    </location>
</feature>
<evidence type="ECO:0000256" key="2">
    <source>
        <dbReference type="ARBA" id="ARBA00022448"/>
    </source>
</evidence>
<dbReference type="InterPro" id="IPR037272">
    <property type="entry name" value="SNS_sf"/>
</dbReference>
<feature type="transmembrane region" description="Helical" evidence="7">
    <location>
        <begin position="415"/>
        <end position="436"/>
    </location>
</feature>
<evidence type="ECO:0000256" key="5">
    <source>
        <dbReference type="ARBA" id="ARBA00023136"/>
    </source>
</evidence>
<dbReference type="GO" id="GO:0016020">
    <property type="term" value="C:membrane"/>
    <property type="evidence" value="ECO:0007669"/>
    <property type="project" value="UniProtKB-SubCell"/>
</dbReference>
<keyword evidence="3 6" id="KW-0812">Transmembrane</keyword>
<comment type="subcellular location">
    <subcellularLocation>
        <location evidence="1">Membrane</location>
        <topology evidence="1">Multi-pass membrane protein</topology>
    </subcellularLocation>
</comment>
<dbReference type="EMBL" id="UGHR01000007">
    <property type="protein sequence ID" value="STR45999.1"/>
    <property type="molecule type" value="Genomic_DNA"/>
</dbReference>
<dbReference type="Proteomes" id="UP000295794">
    <property type="component" value="Unassembled WGS sequence"/>
</dbReference>
<feature type="transmembrane region" description="Helical" evidence="7">
    <location>
        <begin position="341"/>
        <end position="362"/>
    </location>
</feature>
<dbReference type="SUPFAM" id="SSF161070">
    <property type="entry name" value="SNF-like"/>
    <property type="match status" value="1"/>
</dbReference>
<dbReference type="EMBL" id="SMBT01000027">
    <property type="protein sequence ID" value="TCU81163.1"/>
    <property type="molecule type" value="Genomic_DNA"/>
</dbReference>
<proteinExistence type="inferred from homology"/>
<dbReference type="GO" id="GO:0015293">
    <property type="term" value="F:symporter activity"/>
    <property type="evidence" value="ECO:0007669"/>
    <property type="project" value="UniProtKB-KW"/>
</dbReference>
<protein>
    <recommendedName>
        <fullName evidence="6">Transporter</fullName>
    </recommendedName>
</protein>
<dbReference type="PANTHER" id="PTHR42948:SF1">
    <property type="entry name" value="TRANSPORTER"/>
    <property type="match status" value="1"/>
</dbReference>
<keyword evidence="2 6" id="KW-0813">Transport</keyword>
<keyword evidence="6" id="KW-0769">Symport</keyword>
<evidence type="ECO:0000256" key="1">
    <source>
        <dbReference type="ARBA" id="ARBA00004141"/>
    </source>
</evidence>
<comment type="similarity">
    <text evidence="6">Belongs to the sodium:neurotransmitter symporter (SNF) (TC 2.A.22) family.</text>
</comment>
<dbReference type="RefSeq" id="WP_115230201.1">
    <property type="nucleotide sequence ID" value="NZ_CAWOLO010000027.1"/>
</dbReference>
<feature type="transmembrane region" description="Helical" evidence="7">
    <location>
        <begin position="173"/>
        <end position="194"/>
    </location>
</feature>
<keyword evidence="5 7" id="KW-0472">Membrane</keyword>
<dbReference type="PROSITE" id="PS50267">
    <property type="entry name" value="NA_NEUROTRAN_SYMP_3"/>
    <property type="match status" value="1"/>
</dbReference>
<evidence type="ECO:0000313" key="9">
    <source>
        <dbReference type="EMBL" id="TCU81163.1"/>
    </source>
</evidence>
<sequence>MSRANWGSRLGFILAASGSAVGLGAIWKFPYVAGKNGGGVFLLAYLACVFTVGIALLLAEMVIGRAANRSATTAFRDLKGGLWPWAGRLSVLCIFIVMAYYSVVGGWVIAYIGKSITGEALGQDTKALAAAFTHFIADPASALFYTALFLGVTVAVVLGGVQKGIERMSKVLMPALFLLMLVLIARSLTLPGAWEGVRYFMTPDFSKLTSAMVVDALGLAFFSLSLGMGIIISYGSYVDKDTNLAGATLWISILATLASVLAGFMVLPAVFAFGVDPAAGPGLTFITMPAIFAQMPFGQAWAVAFFLLLLFAALTSSVSIVEPIVSYFIDEFGWERRRAAYITTAAVFIASIPAALSFGPMAEMKLFGKTAFDLMDYTTSNIMMPAGGILVAIFAGWTIWPRIHSELLSNGGGRWIPAFRGICAIVAPIMIGVIWVHNL</sequence>
<reference evidence="8 10" key="1">
    <citation type="submission" date="2018-06" db="EMBL/GenBank/DDBJ databases">
        <authorList>
            <consortium name="Pathogen Informatics"/>
            <person name="Doyle S."/>
        </authorList>
    </citation>
    <scope>NUCLEOTIDE SEQUENCE [LARGE SCALE GENOMIC DNA]</scope>
    <source>
        <strain evidence="8 10">NCTC11159</strain>
    </source>
</reference>
<dbReference type="PRINTS" id="PR00176">
    <property type="entry name" value="NANEUSMPORT"/>
</dbReference>
<dbReference type="PROSITE" id="PS00610">
    <property type="entry name" value="NA_NEUROTRAN_SYMP_1"/>
    <property type="match status" value="1"/>
</dbReference>
<feature type="transmembrane region" description="Helical" evidence="7">
    <location>
        <begin position="382"/>
        <end position="403"/>
    </location>
</feature>
<reference evidence="9 11" key="2">
    <citation type="submission" date="2019-03" db="EMBL/GenBank/DDBJ databases">
        <title>Genomic Encyclopedia of Type Strains, Phase IV (KMG-IV): sequencing the most valuable type-strain genomes for metagenomic binning, comparative biology and taxonomic classification.</title>
        <authorList>
            <person name="Goeker M."/>
        </authorList>
    </citation>
    <scope>NUCLEOTIDE SEQUENCE [LARGE SCALE GENOMIC DNA]</scope>
    <source>
        <strain evidence="9 11">DSM 3764</strain>
    </source>
</reference>
<dbReference type="NCBIfam" id="NF037979">
    <property type="entry name" value="Na_transp"/>
    <property type="match status" value="1"/>
</dbReference>
<keyword evidence="4 7" id="KW-1133">Transmembrane helix</keyword>
<keyword evidence="11" id="KW-1185">Reference proteome</keyword>
<feature type="transmembrane region" description="Helical" evidence="7">
    <location>
        <begin position="249"/>
        <end position="275"/>
    </location>
</feature>
<evidence type="ECO:0000313" key="11">
    <source>
        <dbReference type="Proteomes" id="UP000295794"/>
    </source>
</evidence>
<evidence type="ECO:0000256" key="4">
    <source>
        <dbReference type="ARBA" id="ARBA00022989"/>
    </source>
</evidence>
<evidence type="ECO:0000313" key="8">
    <source>
        <dbReference type="EMBL" id="STR45999.1"/>
    </source>
</evidence>
<organism evidence="8 10">
    <name type="scientific">Iodobacter fluviatilis</name>
    <dbReference type="NCBI Taxonomy" id="537"/>
    <lineage>
        <taxon>Bacteria</taxon>
        <taxon>Pseudomonadati</taxon>
        <taxon>Pseudomonadota</taxon>
        <taxon>Betaproteobacteria</taxon>
        <taxon>Neisseriales</taxon>
        <taxon>Chitinibacteraceae</taxon>
        <taxon>Iodobacter</taxon>
    </lineage>
</organism>
<dbReference type="OrthoDB" id="9762833at2"/>
<evidence type="ECO:0000256" key="7">
    <source>
        <dbReference type="SAM" id="Phobius"/>
    </source>
</evidence>
<dbReference type="InterPro" id="IPR000175">
    <property type="entry name" value="Na/ntran_symport"/>
</dbReference>
<dbReference type="Pfam" id="PF00209">
    <property type="entry name" value="SNF"/>
    <property type="match status" value="2"/>
</dbReference>
<feature type="transmembrane region" description="Helical" evidence="7">
    <location>
        <begin position="40"/>
        <end position="64"/>
    </location>
</feature>
<dbReference type="CDD" id="cd10336">
    <property type="entry name" value="SLC6sbd_Tyt1-Like"/>
    <property type="match status" value="1"/>
</dbReference>
<evidence type="ECO:0000256" key="6">
    <source>
        <dbReference type="RuleBase" id="RU003732"/>
    </source>
</evidence>
<dbReference type="Proteomes" id="UP000255108">
    <property type="component" value="Unassembled WGS sequence"/>
</dbReference>
<accession>A0A377SZT6</accession>
<gene>
    <name evidence="9" type="ORF">EV682_12733</name>
    <name evidence="8" type="ORF">NCTC11159_04602</name>
</gene>
<dbReference type="InterPro" id="IPR047218">
    <property type="entry name" value="YocR/YhdH-like"/>
</dbReference>